<dbReference type="EC" id="3.1.-.-" evidence="2"/>
<keyword evidence="2" id="KW-0378">Hydrolase</keyword>
<organism evidence="3 4">
    <name type="scientific">Faecalibacterium prausnitzii</name>
    <dbReference type="NCBI Taxonomy" id="853"/>
    <lineage>
        <taxon>Bacteria</taxon>
        <taxon>Bacillati</taxon>
        <taxon>Bacillota</taxon>
        <taxon>Clostridia</taxon>
        <taxon>Eubacteriales</taxon>
        <taxon>Oscillospiraceae</taxon>
        <taxon>Faecalibacterium</taxon>
    </lineage>
</organism>
<reference evidence="3 4" key="1">
    <citation type="submission" date="2018-02" db="EMBL/GenBank/DDBJ databases">
        <title>Complete genome sequencing of Faecalibacterium prausnitzii strains isolated from the human gut.</title>
        <authorList>
            <person name="Fitzgerald B.C."/>
            <person name="Shkoporov A.N."/>
            <person name="Ross P.R."/>
            <person name="Hill C."/>
        </authorList>
    </citation>
    <scope>NUCLEOTIDE SEQUENCE [LARGE SCALE GENOMIC DNA]</scope>
    <source>
        <strain evidence="3 4">APC942/32-1</strain>
    </source>
</reference>
<keyword evidence="1 2" id="KW-0051">Antiviral defense</keyword>
<evidence type="ECO:0000256" key="2">
    <source>
        <dbReference type="PIRNR" id="PIRNR029950"/>
    </source>
</evidence>
<dbReference type="EMBL" id="PRLB01000016">
    <property type="protein sequence ID" value="RAW51767.1"/>
    <property type="molecule type" value="Genomic_DNA"/>
</dbReference>
<dbReference type="NCBIfam" id="TIGR01876">
    <property type="entry name" value="cas_Cas5d"/>
    <property type="match status" value="1"/>
</dbReference>
<dbReference type="Pfam" id="PF09704">
    <property type="entry name" value="Cas_Cas5d"/>
    <property type="match status" value="1"/>
</dbReference>
<comment type="caution">
    <text evidence="3">The sequence shown here is derived from an EMBL/GenBank/DDBJ whole genome shotgun (WGS) entry which is preliminary data.</text>
</comment>
<dbReference type="AlphaFoldDB" id="A0A329TPJ0"/>
<dbReference type="PIRSF" id="PIRSF029950">
    <property type="entry name" value="Cas_CT1134"/>
    <property type="match status" value="1"/>
</dbReference>
<dbReference type="GO" id="GO:0051607">
    <property type="term" value="P:defense response to virus"/>
    <property type="evidence" value="ECO:0007669"/>
    <property type="project" value="UniProtKB-UniRule"/>
</dbReference>
<dbReference type="Gene3D" id="3.30.70.2660">
    <property type="match status" value="1"/>
</dbReference>
<evidence type="ECO:0000313" key="3">
    <source>
        <dbReference type="EMBL" id="RAW51767.1"/>
    </source>
</evidence>
<evidence type="ECO:0000313" key="4">
    <source>
        <dbReference type="Proteomes" id="UP000251144"/>
    </source>
</evidence>
<dbReference type="InterPro" id="IPR010155">
    <property type="entry name" value="CRISPR-assoc_prot_Cas5d"/>
</dbReference>
<protein>
    <recommendedName>
        <fullName evidence="2">pre-crRNA processing endonuclease</fullName>
        <ecNumber evidence="2">3.1.-.-</ecNumber>
    </recommendedName>
</protein>
<gene>
    <name evidence="3" type="primary">cas5c</name>
    <name evidence="3" type="ORF">C4N26_12885</name>
</gene>
<accession>A0A329TPJ0</accession>
<comment type="similarity">
    <text evidence="2">Belongs to the CRISPR-associated protein Cas5 family. Subtype I-C/Dvulg subfamily.</text>
</comment>
<name>A0A329TPJ0_9FIRM</name>
<dbReference type="InterPro" id="IPR021124">
    <property type="entry name" value="CRISPR-assoc_prot_Cas5"/>
</dbReference>
<proteinExistence type="inferred from homology"/>
<evidence type="ECO:0000256" key="1">
    <source>
        <dbReference type="ARBA" id="ARBA00023118"/>
    </source>
</evidence>
<dbReference type="GO" id="GO:0003723">
    <property type="term" value="F:RNA binding"/>
    <property type="evidence" value="ECO:0007669"/>
    <property type="project" value="UniProtKB-UniRule"/>
</dbReference>
<dbReference type="NCBIfam" id="TIGR02593">
    <property type="entry name" value="CRISPR_cas5"/>
    <property type="match status" value="1"/>
</dbReference>
<dbReference type="Proteomes" id="UP000251144">
    <property type="component" value="Unassembled WGS sequence"/>
</dbReference>
<dbReference type="InterPro" id="IPR013422">
    <property type="entry name" value="CRISPR-assoc_prot_Cas5_N"/>
</dbReference>
<dbReference type="GO" id="GO:0016787">
    <property type="term" value="F:hydrolase activity"/>
    <property type="evidence" value="ECO:0007669"/>
    <property type="project" value="UniProtKB-KW"/>
</dbReference>
<keyword evidence="2" id="KW-0255">Endonuclease</keyword>
<dbReference type="CDD" id="cd09752">
    <property type="entry name" value="Cas5_I-C"/>
    <property type="match status" value="1"/>
</dbReference>
<sequence>MLMSMLIEVWGDYACFTRPEMKTERVSYDMITPSAARGLVEAIYWHPGLRYTIDAIYLLKPFGLDPEDEASTEEYTQRPIRFTNIRRNEVKSTLLSSAALSAAKGGTPPVLYTSEDIQQRAAMVLQDVHYVIECHFDLTDKAAPSDNPGKFQDILRRRLRKGQCYHQPCFGCREFPANFREWPGGSIPALKVTQDLGFMLHSLDYSDSANIRSQFFRAKLVDGVMECRDVEVFT</sequence>
<keyword evidence="2" id="KW-0694">RNA-binding</keyword>
<dbReference type="GO" id="GO:0043571">
    <property type="term" value="P:maintenance of CRISPR repeat elements"/>
    <property type="evidence" value="ECO:0007669"/>
    <property type="project" value="UniProtKB-UniRule"/>
</dbReference>
<comment type="function">
    <text evidence="2">CRISPR (clustered regularly interspaced short palindromic repeat) is an adaptive immune system that provides protection against mobile genetic elements (viruses, transposable elements and conjugative plasmids). CRISPR clusters contain spacers, sequences complementary to antecedent mobile elements, and target invading nucleic acids. CRISPR clusters are transcribed and processed into CRISPR RNA (crRNA).</text>
</comment>
<keyword evidence="2" id="KW-0540">Nuclease</keyword>
<dbReference type="GO" id="GO:0004519">
    <property type="term" value="F:endonuclease activity"/>
    <property type="evidence" value="ECO:0007669"/>
    <property type="project" value="UniProtKB-UniRule"/>
</dbReference>
<dbReference type="OrthoDB" id="5621871at2"/>